<dbReference type="SMART" id="SM01130">
    <property type="entry name" value="DHDPS"/>
    <property type="match status" value="1"/>
</dbReference>
<proteinExistence type="inferred from homology"/>
<dbReference type="Pfam" id="PF00701">
    <property type="entry name" value="DHDPS"/>
    <property type="match status" value="1"/>
</dbReference>
<dbReference type="PANTHER" id="PTHR12128:SF67">
    <property type="entry name" value="BLR3884 PROTEIN"/>
    <property type="match status" value="1"/>
</dbReference>
<dbReference type="Gene3D" id="3.20.20.70">
    <property type="entry name" value="Aldolase class I"/>
    <property type="match status" value="1"/>
</dbReference>
<dbReference type="AlphaFoldDB" id="A0A368DPJ8"/>
<dbReference type="Proteomes" id="UP000253570">
    <property type="component" value="Unassembled WGS sequence"/>
</dbReference>
<evidence type="ECO:0000313" key="6">
    <source>
        <dbReference type="Proteomes" id="UP000253570"/>
    </source>
</evidence>
<protein>
    <submittedName>
        <fullName evidence="5">Dihydrodipicolinate synthase family protein</fullName>
    </submittedName>
</protein>
<dbReference type="PIRSF" id="PIRSF001365">
    <property type="entry name" value="DHDPS"/>
    <property type="match status" value="1"/>
</dbReference>
<dbReference type="InterPro" id="IPR013785">
    <property type="entry name" value="Aldolase_TIM"/>
</dbReference>
<feature type="binding site" evidence="4">
    <location>
        <position position="45"/>
    </location>
    <ligand>
        <name>pyruvate</name>
        <dbReference type="ChEBI" id="CHEBI:15361"/>
    </ligand>
</feature>
<evidence type="ECO:0000256" key="1">
    <source>
        <dbReference type="ARBA" id="ARBA00023239"/>
    </source>
</evidence>
<dbReference type="PANTHER" id="PTHR12128">
    <property type="entry name" value="DIHYDRODIPICOLINATE SYNTHASE"/>
    <property type="match status" value="1"/>
</dbReference>
<dbReference type="SUPFAM" id="SSF51569">
    <property type="entry name" value="Aldolase"/>
    <property type="match status" value="1"/>
</dbReference>
<feature type="active site" description="Schiff-base intermediate with substrate" evidence="3">
    <location>
        <position position="167"/>
    </location>
</feature>
<evidence type="ECO:0000256" key="4">
    <source>
        <dbReference type="PIRSR" id="PIRSR001365-2"/>
    </source>
</evidence>
<dbReference type="CDD" id="cd00408">
    <property type="entry name" value="DHDPS-like"/>
    <property type="match status" value="1"/>
</dbReference>
<organism evidence="5 6">
    <name type="scientific">PS1 clade bacterium</name>
    <dbReference type="NCBI Taxonomy" id="2175152"/>
    <lineage>
        <taxon>Bacteria</taxon>
        <taxon>Pseudomonadati</taxon>
        <taxon>Pseudomonadota</taxon>
        <taxon>Alphaproteobacteria</taxon>
        <taxon>PS1 clade</taxon>
    </lineage>
</organism>
<dbReference type="EMBL" id="QOQD01000005">
    <property type="protein sequence ID" value="RCL73760.1"/>
    <property type="molecule type" value="Genomic_DNA"/>
</dbReference>
<dbReference type="GO" id="GO:0008840">
    <property type="term" value="F:4-hydroxy-tetrahydrodipicolinate synthase activity"/>
    <property type="evidence" value="ECO:0007669"/>
    <property type="project" value="TreeGrafter"/>
</dbReference>
<comment type="caution">
    <text evidence="5">The sequence shown here is derived from an EMBL/GenBank/DDBJ whole genome shotgun (WGS) entry which is preliminary data.</text>
</comment>
<comment type="similarity">
    <text evidence="2">Belongs to the DapA family.</text>
</comment>
<reference evidence="5 6" key="1">
    <citation type="journal article" date="2018" name="Microbiome">
        <title>Fine metagenomic profile of the Mediterranean stratified and mixed water columns revealed by assembly and recruitment.</title>
        <authorList>
            <person name="Haro-Moreno J.M."/>
            <person name="Lopez-Perez M."/>
            <person name="De La Torre J.R."/>
            <person name="Picazo A."/>
            <person name="Camacho A."/>
            <person name="Rodriguez-Valera F."/>
        </authorList>
    </citation>
    <scope>NUCLEOTIDE SEQUENCE [LARGE SCALE GENOMIC DNA]</scope>
    <source>
        <strain evidence="5">MED-G57</strain>
    </source>
</reference>
<evidence type="ECO:0000256" key="2">
    <source>
        <dbReference type="PIRNR" id="PIRNR001365"/>
    </source>
</evidence>
<feature type="binding site" evidence="4">
    <location>
        <position position="207"/>
    </location>
    <ligand>
        <name>pyruvate</name>
        <dbReference type="ChEBI" id="CHEBI:15361"/>
    </ligand>
</feature>
<sequence length="298" mass="32804">MIKGLISPILSPFDDNLMFNQDMYNELAHDLLLNGCAGLAPFGTTGEALSVSNEERINALDGLLKDGIPADKLIPGTGVCNFPDTVKLSRHAIDSGCMGVMTLPAFYFKGVSDQGLFDYYRKLIEEINLTNLKIYLYHIPQVSGVGLSINLVKKLKSEFPDIIAGIKDSSGIWENTLELLKINDLSVYPGAELPVIDAIKLGSPGCISATANINSKNIGEVIELCHQDNWQKATDLHKNVKEVRYLFQDYSAIPAQKAMLAKKYSNNTWKNIRPPLERISDGAANELANKLIKFGFNL</sequence>
<accession>A0A368DPJ8</accession>
<name>A0A368DPJ8_9PROT</name>
<dbReference type="PRINTS" id="PR00146">
    <property type="entry name" value="DHPICSNTHASE"/>
</dbReference>
<evidence type="ECO:0000313" key="5">
    <source>
        <dbReference type="EMBL" id="RCL73760.1"/>
    </source>
</evidence>
<keyword evidence="1 2" id="KW-0456">Lyase</keyword>
<gene>
    <name evidence="5" type="ORF">DBW71_02990</name>
</gene>
<feature type="active site" description="Proton donor/acceptor" evidence="3">
    <location>
        <position position="137"/>
    </location>
</feature>
<dbReference type="InterPro" id="IPR002220">
    <property type="entry name" value="DapA-like"/>
</dbReference>
<evidence type="ECO:0000256" key="3">
    <source>
        <dbReference type="PIRSR" id="PIRSR001365-1"/>
    </source>
</evidence>